<evidence type="ECO:0000256" key="2">
    <source>
        <dbReference type="SAM" id="MobiDB-lite"/>
    </source>
</evidence>
<evidence type="ECO:0000313" key="3">
    <source>
        <dbReference type="EMBL" id="EGT56229.1"/>
    </source>
</evidence>
<dbReference type="EMBL" id="GL380475">
    <property type="protein sequence ID" value="EGT56229.1"/>
    <property type="molecule type" value="Genomic_DNA"/>
</dbReference>
<keyword evidence="1" id="KW-0175">Coiled coil</keyword>
<dbReference type="STRING" id="135651.G0PHE3"/>
<dbReference type="AlphaFoldDB" id="G0PHE3"/>
<feature type="coiled-coil region" evidence="1">
    <location>
        <begin position="285"/>
        <end position="364"/>
    </location>
</feature>
<feature type="compositionally biased region" description="Basic residues" evidence="2">
    <location>
        <begin position="16"/>
        <end position="35"/>
    </location>
</feature>
<dbReference type="Proteomes" id="UP000008068">
    <property type="component" value="Unassembled WGS sequence"/>
</dbReference>
<dbReference type="GO" id="GO:0006406">
    <property type="term" value="P:mRNA export from nucleus"/>
    <property type="evidence" value="ECO:0007669"/>
    <property type="project" value="TreeGrafter"/>
</dbReference>
<feature type="region of interest" description="Disordered" evidence="2">
    <location>
        <begin position="415"/>
        <end position="445"/>
    </location>
</feature>
<evidence type="ECO:0000256" key="1">
    <source>
        <dbReference type="SAM" id="Coils"/>
    </source>
</evidence>
<dbReference type="OrthoDB" id="5877542at2759"/>
<name>G0PHE3_CAEBE</name>
<gene>
    <name evidence="3" type="ORF">CAEBREN_29466</name>
</gene>
<feature type="compositionally biased region" description="Basic and acidic residues" evidence="2">
    <location>
        <begin position="419"/>
        <end position="430"/>
    </location>
</feature>
<dbReference type="HOGENOM" id="CLU_534468_0_0_1"/>
<dbReference type="GO" id="GO:0017056">
    <property type="term" value="F:structural constituent of nuclear pore"/>
    <property type="evidence" value="ECO:0007669"/>
    <property type="project" value="TreeGrafter"/>
</dbReference>
<dbReference type="PANTHER" id="PTHR18898">
    <property type="entry name" value="NUCLEOPROTEIN TPR-RELATED"/>
    <property type="match status" value="1"/>
</dbReference>
<organism evidence="4">
    <name type="scientific">Caenorhabditis brenneri</name>
    <name type="common">Nematode worm</name>
    <dbReference type="NCBI Taxonomy" id="135651"/>
    <lineage>
        <taxon>Eukaryota</taxon>
        <taxon>Metazoa</taxon>
        <taxon>Ecdysozoa</taxon>
        <taxon>Nematoda</taxon>
        <taxon>Chromadorea</taxon>
        <taxon>Rhabditida</taxon>
        <taxon>Rhabditina</taxon>
        <taxon>Rhabditomorpha</taxon>
        <taxon>Rhabditoidea</taxon>
        <taxon>Rhabditidae</taxon>
        <taxon>Peloderinae</taxon>
        <taxon>Caenorhabditis</taxon>
    </lineage>
</organism>
<dbReference type="FunCoup" id="G0PHE3">
    <property type="interactions" value="2"/>
</dbReference>
<accession>G0PHE3</accession>
<dbReference type="InParanoid" id="G0PHE3"/>
<dbReference type="GO" id="GO:0005643">
    <property type="term" value="C:nuclear pore"/>
    <property type="evidence" value="ECO:0007669"/>
    <property type="project" value="TreeGrafter"/>
</dbReference>
<feature type="region of interest" description="Disordered" evidence="2">
    <location>
        <begin position="470"/>
        <end position="495"/>
    </location>
</feature>
<feature type="coiled-coil region" evidence="1">
    <location>
        <begin position="71"/>
        <end position="259"/>
    </location>
</feature>
<dbReference type="eggNOG" id="ENOG502T1QZ">
    <property type="taxonomic scope" value="Eukaryota"/>
</dbReference>
<keyword evidence="4" id="KW-1185">Reference proteome</keyword>
<protein>
    <submittedName>
        <fullName evidence="3">Uncharacterized protein</fullName>
    </submittedName>
</protein>
<feature type="region of interest" description="Disordered" evidence="2">
    <location>
        <begin position="1"/>
        <end position="64"/>
    </location>
</feature>
<proteinExistence type="predicted"/>
<dbReference type="PANTHER" id="PTHR18898:SF2">
    <property type="entry name" value="NUCLEOPROTEIN TPR"/>
    <property type="match status" value="1"/>
</dbReference>
<reference evidence="4" key="1">
    <citation type="submission" date="2011-07" db="EMBL/GenBank/DDBJ databases">
        <authorList>
            <consortium name="Caenorhabditis brenneri Sequencing and Analysis Consortium"/>
            <person name="Wilson R.K."/>
        </authorList>
    </citation>
    <scope>NUCLEOTIDE SEQUENCE [LARGE SCALE GENOMIC DNA]</scope>
    <source>
        <strain evidence="4">PB2801</strain>
    </source>
</reference>
<feature type="compositionally biased region" description="Pro residues" evidence="2">
    <location>
        <begin position="431"/>
        <end position="441"/>
    </location>
</feature>
<evidence type="ECO:0000313" key="4">
    <source>
        <dbReference type="Proteomes" id="UP000008068"/>
    </source>
</evidence>
<sequence>MNRRSSRSSSRERDSGRRRHRKHKHRSRRRSRSRSPRSPSFERRGTIPSGIHVNPAFGLAPTGPPQMGYSASQLLQTNNMLEAEIVRLKNQVLAEQGQQQIENQRSQMLQQEMRNAQIQRDNANKRVNEVLAERRMMIDMKTEMGNRINGLEVANRQLREEVAAANLAVEGKNEEIRAITYQSEIVRQQIQALNERNAALKTKCETTVAQNRRQCEEMEAKQKLVDAAHLNVQKAEADLQCANLEIQRLLRELDSFQQLETTSLADKRTIEAALSKKEDEFRVAQYKSTADLKAANEKIEKLENRLKSEKPAVHSELTVETIYIAIETIKSTYEKQLARLEEEIEELRQEKEQEKMEQEQHMEGMDGHEMEELPDYLRTPMKPDPTKMGDVKKTVQCKIKLDSVSESPPPLALFSHNSAHSDHAHQEMDIPPRPSSGPPMDSPTTYRQSKIQFERLPSMHVPLFGTTGINNTTTSSGAATSSESVPMSSESMTSSGSVINVSTYSEEDLLLMGDNEMISPSTNLELIEKQLLDSAD</sequence>